<protein>
    <recommendedName>
        <fullName evidence="2">SUEL-type lectin domain-containing protein</fullName>
    </recommendedName>
</protein>
<dbReference type="Pfam" id="PF02140">
    <property type="entry name" value="SUEL_Lectin"/>
    <property type="match status" value="2"/>
</dbReference>
<feature type="domain" description="SUEL-type lectin" evidence="2">
    <location>
        <begin position="132"/>
        <end position="220"/>
    </location>
</feature>
<keyword evidence="1" id="KW-0732">Signal</keyword>
<proteinExistence type="predicted"/>
<evidence type="ECO:0000313" key="3">
    <source>
        <dbReference type="EMBL" id="RMX40883.1"/>
    </source>
</evidence>
<feature type="signal peptide" evidence="1">
    <location>
        <begin position="1"/>
        <end position="27"/>
    </location>
</feature>
<reference evidence="3 4" key="1">
    <citation type="journal article" date="2018" name="Sci. Rep.">
        <title>Comparative analysis of the Pocillopora damicornis genome highlights role of immune system in coral evolution.</title>
        <authorList>
            <person name="Cunning R."/>
            <person name="Bay R.A."/>
            <person name="Gillette P."/>
            <person name="Baker A.C."/>
            <person name="Traylor-Knowles N."/>
        </authorList>
    </citation>
    <scope>NUCLEOTIDE SEQUENCE [LARGE SCALE GENOMIC DNA]</scope>
    <source>
        <strain evidence="3">RSMAS</strain>
        <tissue evidence="3">Whole animal</tissue>
    </source>
</reference>
<dbReference type="InterPro" id="IPR043159">
    <property type="entry name" value="Lectin_gal-bd_sf"/>
</dbReference>
<name>A0A3M6THI6_POCDA</name>
<dbReference type="PANTHER" id="PTHR46780">
    <property type="entry name" value="PROTEIN EVA-1"/>
    <property type="match status" value="1"/>
</dbReference>
<dbReference type="AlphaFoldDB" id="A0A3M6THI6"/>
<dbReference type="Gene3D" id="2.60.120.740">
    <property type="match status" value="2"/>
</dbReference>
<feature type="chain" id="PRO_5018003242" description="SUEL-type lectin domain-containing protein" evidence="1">
    <location>
        <begin position="28"/>
        <end position="221"/>
    </location>
</feature>
<gene>
    <name evidence="3" type="ORF">pdam_00012012</name>
</gene>
<accession>A0A3M6THI6</accession>
<evidence type="ECO:0000259" key="2">
    <source>
        <dbReference type="PROSITE" id="PS50228"/>
    </source>
</evidence>
<dbReference type="PROSITE" id="PS50228">
    <property type="entry name" value="SUEL_LECTIN"/>
    <property type="match status" value="2"/>
</dbReference>
<dbReference type="CDD" id="cd22827">
    <property type="entry name" value="Gal_Rha_Lectin_SUL-I-like"/>
    <property type="match status" value="2"/>
</dbReference>
<dbReference type="GO" id="GO:0030246">
    <property type="term" value="F:carbohydrate binding"/>
    <property type="evidence" value="ECO:0007669"/>
    <property type="project" value="InterPro"/>
</dbReference>
<sequence>MRFKLQAKMSRFLVIFLLAVISSGSEGSFFRRVCEHQRMRINCGSKVINIVSATYGRTRRGICGFRNNRNTNCHAGTSMMVAKYECQGQSKCTLHAKNSAFGDPCVGTFKYLEVRYECVPKSQVRDSVLLRICEHRTQTIRCPSCKPKINIVSANYGRLTGGHICGGRVRTTNCGAAGSLDKVKRSCQGKRSCRLTASNGIYGDPCVGTYKYLEVRYRCEE</sequence>
<dbReference type="EMBL" id="RCHS01003561">
    <property type="protein sequence ID" value="RMX40883.1"/>
    <property type="molecule type" value="Genomic_DNA"/>
</dbReference>
<dbReference type="InterPro" id="IPR000922">
    <property type="entry name" value="Lectin_gal-bd_dom"/>
</dbReference>
<evidence type="ECO:0000313" key="4">
    <source>
        <dbReference type="Proteomes" id="UP000275408"/>
    </source>
</evidence>
<dbReference type="FunFam" id="2.60.120.740:FF:000001">
    <property type="entry name" value="Adhesion G protein-coupled receptor L2"/>
    <property type="match status" value="1"/>
</dbReference>
<evidence type="ECO:0000256" key="1">
    <source>
        <dbReference type="SAM" id="SignalP"/>
    </source>
</evidence>
<keyword evidence="4" id="KW-1185">Reference proteome</keyword>
<comment type="caution">
    <text evidence="3">The sequence shown here is derived from an EMBL/GenBank/DDBJ whole genome shotgun (WGS) entry which is preliminary data.</text>
</comment>
<dbReference type="OrthoDB" id="1100386at2759"/>
<organism evidence="3 4">
    <name type="scientific">Pocillopora damicornis</name>
    <name type="common">Cauliflower coral</name>
    <name type="synonym">Millepora damicornis</name>
    <dbReference type="NCBI Taxonomy" id="46731"/>
    <lineage>
        <taxon>Eukaryota</taxon>
        <taxon>Metazoa</taxon>
        <taxon>Cnidaria</taxon>
        <taxon>Anthozoa</taxon>
        <taxon>Hexacorallia</taxon>
        <taxon>Scleractinia</taxon>
        <taxon>Astrocoeniina</taxon>
        <taxon>Pocilloporidae</taxon>
        <taxon>Pocillopora</taxon>
    </lineage>
</organism>
<dbReference type="Proteomes" id="UP000275408">
    <property type="component" value="Unassembled WGS sequence"/>
</dbReference>
<feature type="domain" description="SUEL-type lectin" evidence="2">
    <location>
        <begin position="33"/>
        <end position="119"/>
    </location>
</feature>